<dbReference type="Proteomes" id="UP000009328">
    <property type="component" value="Unassembled WGS sequence"/>
</dbReference>
<name>K0KH61_WICCF</name>
<evidence type="ECO:0000256" key="2">
    <source>
        <dbReference type="ARBA" id="ARBA00010655"/>
    </source>
</evidence>
<keyword evidence="6" id="KW-0862">Zinc</keyword>
<evidence type="ECO:0000313" key="10">
    <source>
        <dbReference type="EMBL" id="CCH42321.1"/>
    </source>
</evidence>
<organism evidence="10 11">
    <name type="scientific">Wickerhamomyces ciferrii (strain ATCC 14091 / BCRC 22168 / CBS 111 / JCM 3599 / NBRC 0793 / NRRL Y-1031 F-60-10)</name>
    <name type="common">Yeast</name>
    <name type="synonym">Pichia ciferrii</name>
    <dbReference type="NCBI Taxonomy" id="1206466"/>
    <lineage>
        <taxon>Eukaryota</taxon>
        <taxon>Fungi</taxon>
        <taxon>Dikarya</taxon>
        <taxon>Ascomycota</taxon>
        <taxon>Saccharomycotina</taxon>
        <taxon>Saccharomycetes</taxon>
        <taxon>Phaffomycetales</taxon>
        <taxon>Wickerhamomycetaceae</taxon>
        <taxon>Wickerhamomyces</taxon>
    </lineage>
</organism>
<feature type="domain" description="MYND-type" evidence="9">
    <location>
        <begin position="628"/>
        <end position="669"/>
    </location>
</feature>
<comment type="caution">
    <text evidence="10">The sequence shown here is derived from an EMBL/GenBank/DDBJ whole genome shotgun (WGS) entry which is preliminary data.</text>
</comment>
<sequence length="703" mass="81476">MRDPNYKSIPLNKAAVSITTNLYDRRALDSTSDRPLVNSLNHLTFLTSSSAKVRETLSIDGGLERLINILHECKQNFNEEDDEEGEDISISKQKQNAIIAWKWTLAFQCLVLIGTRGTEKIRKRVVQAGIIPIIATVLDNYLLISRNFDNQLDNTLSTTFLSLVQSKKPNKQVKTDDSSNELSNLLNLHLDKNYSLHHYLNDNYLKSNEDSITSNNDDTTNINSIDFRTDYPILHQPEQLNDLDLTITSPRLFLKGILIPKEDDVVWSLQLLAFISKYSNLKDFLQYTNLIDSLSLRSLIQSNNIPPPLEQDDLDNELEFEILSNFSSDDNDQNQFINRQQRNQRFQQYQQQFQQQLHQHQRQQRERDQREPDLSNTQSSQDFLQQPSTQQSSTILISNDSNDQIFNQKSNSQDDEDLNKLISLNNEDHENTNNGDFEIDLQNNNNDNLLNDEIYQQNCPINDESSESMNKKCFNKSLLSSILNFEKSCLDFDKISTNLETTTTKVLNSYKELKYLNLVELSIKLNKFYQLKQNENQLSHINKSINIRNEYNSKWNYKSYFQSSDTSSSTQDIDHSNKITHHLNIFPLVEKFTLKTLNSSDMCYWSGVIMRNSCRKDETRGGVRQCASFQCGKWENFPREFAKCRRCKRTKYCSKECQLKAWIYHKHWCVDSNNSGSGSGSTGNQKRDDDGHVGQVDVEERLP</sequence>
<dbReference type="Gene3D" id="6.10.140.2220">
    <property type="match status" value="1"/>
</dbReference>
<dbReference type="InterPro" id="IPR002893">
    <property type="entry name" value="Znf_MYND"/>
</dbReference>
<evidence type="ECO:0000256" key="1">
    <source>
        <dbReference type="ARBA" id="ARBA00004496"/>
    </source>
</evidence>
<comment type="subcellular location">
    <subcellularLocation>
        <location evidence="1">Cytoplasm</location>
    </subcellularLocation>
</comment>
<evidence type="ECO:0000256" key="5">
    <source>
        <dbReference type="ARBA" id="ARBA00022771"/>
    </source>
</evidence>
<feature type="compositionally biased region" description="Basic and acidic residues" evidence="8">
    <location>
        <begin position="685"/>
        <end position="703"/>
    </location>
</feature>
<dbReference type="HOGENOM" id="CLU_014851_0_0_1"/>
<feature type="compositionally biased region" description="Polar residues" evidence="8">
    <location>
        <begin position="374"/>
        <end position="393"/>
    </location>
</feature>
<keyword evidence="3" id="KW-0963">Cytoplasm</keyword>
<evidence type="ECO:0000259" key="9">
    <source>
        <dbReference type="PROSITE" id="PS50865"/>
    </source>
</evidence>
<dbReference type="Pfam" id="PF01753">
    <property type="entry name" value="zf-MYND"/>
    <property type="match status" value="1"/>
</dbReference>
<dbReference type="PANTHER" id="PTHR47442">
    <property type="entry name" value="MYND-TYPE ZINC FINGER PROTEIN MUB1"/>
    <property type="match status" value="1"/>
</dbReference>
<dbReference type="GO" id="GO:0006511">
    <property type="term" value="P:ubiquitin-dependent protein catabolic process"/>
    <property type="evidence" value="ECO:0007669"/>
    <property type="project" value="TreeGrafter"/>
</dbReference>
<feature type="compositionally biased region" description="Low complexity" evidence="8">
    <location>
        <begin position="344"/>
        <end position="358"/>
    </location>
</feature>
<dbReference type="FunCoup" id="K0KH61">
    <property type="interactions" value="86"/>
</dbReference>
<dbReference type="PANTHER" id="PTHR47442:SF1">
    <property type="entry name" value="MYND-TYPE ZINC FINGER PROTEIN MUB1"/>
    <property type="match status" value="1"/>
</dbReference>
<dbReference type="eggNOG" id="ENOG502QTM3">
    <property type="taxonomic scope" value="Eukaryota"/>
</dbReference>
<dbReference type="PROSITE" id="PS50865">
    <property type="entry name" value="ZF_MYND_2"/>
    <property type="match status" value="1"/>
</dbReference>
<keyword evidence="5 7" id="KW-0863">Zinc-finger</keyword>
<keyword evidence="11" id="KW-1185">Reference proteome</keyword>
<evidence type="ECO:0000256" key="7">
    <source>
        <dbReference type="PROSITE-ProRule" id="PRU00134"/>
    </source>
</evidence>
<dbReference type="AlphaFoldDB" id="K0KH61"/>
<protein>
    <recommendedName>
        <fullName evidence="9">MYND-type domain-containing protein</fullName>
    </recommendedName>
</protein>
<dbReference type="InterPro" id="IPR051664">
    <property type="entry name" value="MYND-type_zinc_finger"/>
</dbReference>
<dbReference type="GO" id="GO:1990304">
    <property type="term" value="C:MUB1-RAD6-UBR2 ubiquitin ligase complex"/>
    <property type="evidence" value="ECO:0007669"/>
    <property type="project" value="TreeGrafter"/>
</dbReference>
<comment type="similarity">
    <text evidence="2">Belongs to the MUB1/samB family.</text>
</comment>
<gene>
    <name evidence="10" type="ORF">BN7_1865</name>
</gene>
<accession>K0KH61</accession>
<proteinExistence type="inferred from homology"/>
<keyword evidence="4" id="KW-0479">Metal-binding</keyword>
<dbReference type="FunFam" id="6.10.140.2220:FF:000003">
    <property type="entry name" value="MYND-type zinc finger protein"/>
    <property type="match status" value="1"/>
</dbReference>
<dbReference type="GO" id="GO:0008270">
    <property type="term" value="F:zinc ion binding"/>
    <property type="evidence" value="ECO:0007669"/>
    <property type="project" value="UniProtKB-KW"/>
</dbReference>
<dbReference type="GO" id="GO:0007163">
    <property type="term" value="P:establishment or maintenance of cell polarity"/>
    <property type="evidence" value="ECO:0007669"/>
    <property type="project" value="TreeGrafter"/>
</dbReference>
<dbReference type="EMBL" id="CAIF01000040">
    <property type="protein sequence ID" value="CCH42321.1"/>
    <property type="molecule type" value="Genomic_DNA"/>
</dbReference>
<evidence type="ECO:0000313" key="11">
    <source>
        <dbReference type="Proteomes" id="UP000009328"/>
    </source>
</evidence>
<dbReference type="SUPFAM" id="SSF144232">
    <property type="entry name" value="HIT/MYND zinc finger-like"/>
    <property type="match status" value="1"/>
</dbReference>
<evidence type="ECO:0000256" key="3">
    <source>
        <dbReference type="ARBA" id="ARBA00022490"/>
    </source>
</evidence>
<evidence type="ECO:0000256" key="4">
    <source>
        <dbReference type="ARBA" id="ARBA00022723"/>
    </source>
</evidence>
<reference evidence="10 11" key="1">
    <citation type="journal article" date="2012" name="Eukaryot. Cell">
        <title>Draft genome sequence of Wickerhamomyces ciferrii NRRL Y-1031 F-60-10.</title>
        <authorList>
            <person name="Schneider J."/>
            <person name="Andrea H."/>
            <person name="Blom J."/>
            <person name="Jaenicke S."/>
            <person name="Ruckert C."/>
            <person name="Schorsch C."/>
            <person name="Szczepanowski R."/>
            <person name="Farwick M."/>
            <person name="Goesmann A."/>
            <person name="Puhler A."/>
            <person name="Schaffer S."/>
            <person name="Tauch A."/>
            <person name="Kohler T."/>
            <person name="Brinkrolf K."/>
        </authorList>
    </citation>
    <scope>NUCLEOTIDE SEQUENCE [LARGE SCALE GENOMIC DNA]</scope>
    <source>
        <strain evidence="11">ATCC 14091 / BCRC 22168 / CBS 111 / JCM 3599 / NBRC 0793 / NRRL Y-1031 F-60-10</strain>
    </source>
</reference>
<evidence type="ECO:0000256" key="6">
    <source>
        <dbReference type="ARBA" id="ARBA00022833"/>
    </source>
</evidence>
<evidence type="ECO:0000256" key="8">
    <source>
        <dbReference type="SAM" id="MobiDB-lite"/>
    </source>
</evidence>
<feature type="region of interest" description="Disordered" evidence="8">
    <location>
        <begin position="674"/>
        <end position="703"/>
    </location>
</feature>
<feature type="region of interest" description="Disordered" evidence="8">
    <location>
        <begin position="344"/>
        <end position="393"/>
    </location>
</feature>
<feature type="compositionally biased region" description="Basic and acidic residues" evidence="8">
    <location>
        <begin position="363"/>
        <end position="373"/>
    </location>
</feature>
<dbReference type="GO" id="GO:0005737">
    <property type="term" value="C:cytoplasm"/>
    <property type="evidence" value="ECO:0007669"/>
    <property type="project" value="UniProtKB-SubCell"/>
</dbReference>
<dbReference type="InParanoid" id="K0KH61"/>